<evidence type="ECO:0000313" key="3">
    <source>
        <dbReference type="EMBL" id="GLR48671.1"/>
    </source>
</evidence>
<dbReference type="RefSeq" id="WP_029941128.1">
    <property type="nucleotide sequence ID" value="NZ_BSOO01000034.1"/>
</dbReference>
<keyword evidence="4" id="KW-1185">Reference proteome</keyword>
<proteinExistence type="predicted"/>
<accession>A0ABQ5ZB00</accession>
<gene>
    <name evidence="3" type="ORF">GCM10007925_23900</name>
</gene>
<feature type="chain" id="PRO_5047166813" description="Secreted protein" evidence="2">
    <location>
        <begin position="17"/>
        <end position="177"/>
    </location>
</feature>
<comment type="caution">
    <text evidence="3">The sequence shown here is derived from an EMBL/GenBank/DDBJ whole genome shotgun (WGS) entry which is preliminary data.</text>
</comment>
<evidence type="ECO:0000256" key="2">
    <source>
        <dbReference type="SAM" id="SignalP"/>
    </source>
</evidence>
<feature type="region of interest" description="Disordered" evidence="1">
    <location>
        <begin position="26"/>
        <end position="52"/>
    </location>
</feature>
<evidence type="ECO:0000256" key="1">
    <source>
        <dbReference type="SAM" id="MobiDB-lite"/>
    </source>
</evidence>
<reference evidence="4" key="1">
    <citation type="journal article" date="2019" name="Int. J. Syst. Evol. Microbiol.">
        <title>The Global Catalogue of Microorganisms (GCM) 10K type strain sequencing project: providing services to taxonomists for standard genome sequencing and annotation.</title>
        <authorList>
            <consortium name="The Broad Institute Genomics Platform"/>
            <consortium name="The Broad Institute Genome Sequencing Center for Infectious Disease"/>
            <person name="Wu L."/>
            <person name="Ma J."/>
        </authorList>
    </citation>
    <scope>NUCLEOTIDE SEQUENCE [LARGE SCALE GENOMIC DNA]</scope>
    <source>
        <strain evidence="4">NBRC 102146</strain>
    </source>
</reference>
<dbReference type="EMBL" id="BSOO01000034">
    <property type="protein sequence ID" value="GLR48671.1"/>
    <property type="molecule type" value="Genomic_DNA"/>
</dbReference>
<sequence length="177" mass="18481">MAGPLLSLLLFAQSVAAVPSAPEPEAASAATTDYGPVEPKAPKKKPVTSAASDPCLSQAVEPGVILVCGKRQDYRIDPDVMAARKMVKNQSAPRGPERFVDTSCQVVGPMGCINQPTINVVGAAATAVAVAQALATGGDVGKILQTGHELTEYEIYQLLKREREVEETGSAPPEEGR</sequence>
<organism evidence="3 4">
    <name type="scientific">Sphingomonas astaxanthinifaciens DSM 22298</name>
    <dbReference type="NCBI Taxonomy" id="1123267"/>
    <lineage>
        <taxon>Bacteria</taxon>
        <taxon>Pseudomonadati</taxon>
        <taxon>Pseudomonadota</taxon>
        <taxon>Alphaproteobacteria</taxon>
        <taxon>Sphingomonadales</taxon>
        <taxon>Sphingomonadaceae</taxon>
        <taxon>Sphingomonas</taxon>
    </lineage>
</organism>
<evidence type="ECO:0008006" key="5">
    <source>
        <dbReference type="Google" id="ProtNLM"/>
    </source>
</evidence>
<dbReference type="Proteomes" id="UP001156703">
    <property type="component" value="Unassembled WGS sequence"/>
</dbReference>
<protein>
    <recommendedName>
        <fullName evidence="5">Secreted protein</fullName>
    </recommendedName>
</protein>
<evidence type="ECO:0000313" key="4">
    <source>
        <dbReference type="Proteomes" id="UP001156703"/>
    </source>
</evidence>
<name>A0ABQ5ZB00_9SPHN</name>
<feature type="signal peptide" evidence="2">
    <location>
        <begin position="1"/>
        <end position="16"/>
    </location>
</feature>
<keyword evidence="2" id="KW-0732">Signal</keyword>